<feature type="non-terminal residue" evidence="1">
    <location>
        <position position="127"/>
    </location>
</feature>
<organism evidence="1">
    <name type="scientific">marine sediment metagenome</name>
    <dbReference type="NCBI Taxonomy" id="412755"/>
    <lineage>
        <taxon>unclassified sequences</taxon>
        <taxon>metagenomes</taxon>
        <taxon>ecological metagenomes</taxon>
    </lineage>
</organism>
<protein>
    <recommendedName>
        <fullName evidence="2">TonB-dependent receptor-like beta-barrel domain-containing protein</fullName>
    </recommendedName>
</protein>
<proteinExistence type="predicted"/>
<sequence>MVNSKFSVTDDIEAFVEGSYSDYSMTTRIAPYPSGGIPIPVGSPLYNQYLEPNLLDGYTSADVSSALGVWRALPAGNRTTEWNTKSTHFVVGVEGIIADEIDFETAFTYSKNDTDQNYPTGWLIGSK</sequence>
<dbReference type="AlphaFoldDB" id="A0A0F9G385"/>
<reference evidence="1" key="1">
    <citation type="journal article" date="2015" name="Nature">
        <title>Complex archaea that bridge the gap between prokaryotes and eukaryotes.</title>
        <authorList>
            <person name="Spang A."/>
            <person name="Saw J.H."/>
            <person name="Jorgensen S.L."/>
            <person name="Zaremba-Niedzwiedzka K."/>
            <person name="Martijn J."/>
            <person name="Lind A.E."/>
            <person name="van Eijk R."/>
            <person name="Schleper C."/>
            <person name="Guy L."/>
            <person name="Ettema T.J."/>
        </authorList>
    </citation>
    <scope>NUCLEOTIDE SEQUENCE</scope>
</reference>
<comment type="caution">
    <text evidence="1">The sequence shown here is derived from an EMBL/GenBank/DDBJ whole genome shotgun (WGS) entry which is preliminary data.</text>
</comment>
<evidence type="ECO:0000313" key="1">
    <source>
        <dbReference type="EMBL" id="KKL64035.1"/>
    </source>
</evidence>
<gene>
    <name evidence="1" type="ORF">LCGC14_2169110</name>
</gene>
<dbReference type="SUPFAM" id="SSF56935">
    <property type="entry name" value="Porins"/>
    <property type="match status" value="1"/>
</dbReference>
<dbReference type="EMBL" id="LAZR01027969">
    <property type="protein sequence ID" value="KKL64035.1"/>
    <property type="molecule type" value="Genomic_DNA"/>
</dbReference>
<accession>A0A0F9G385</accession>
<name>A0A0F9G385_9ZZZZ</name>
<evidence type="ECO:0008006" key="2">
    <source>
        <dbReference type="Google" id="ProtNLM"/>
    </source>
</evidence>